<evidence type="ECO:0000256" key="1">
    <source>
        <dbReference type="SAM" id="MobiDB-lite"/>
    </source>
</evidence>
<dbReference type="AlphaFoldDB" id="A0A3M7PV45"/>
<feature type="compositionally biased region" description="Polar residues" evidence="1">
    <location>
        <begin position="469"/>
        <end position="483"/>
    </location>
</feature>
<comment type="caution">
    <text evidence="2">The sequence shown here is derived from an EMBL/GenBank/DDBJ whole genome shotgun (WGS) entry which is preliminary data.</text>
</comment>
<feature type="region of interest" description="Disordered" evidence="1">
    <location>
        <begin position="408"/>
        <end position="435"/>
    </location>
</feature>
<feature type="region of interest" description="Disordered" evidence="1">
    <location>
        <begin position="188"/>
        <end position="237"/>
    </location>
</feature>
<reference evidence="2 3" key="1">
    <citation type="journal article" date="2018" name="Sci. Rep.">
        <title>Genomic signatures of local adaptation to the degree of environmental predictability in rotifers.</title>
        <authorList>
            <person name="Franch-Gras L."/>
            <person name="Hahn C."/>
            <person name="Garcia-Roger E.M."/>
            <person name="Carmona M.J."/>
            <person name="Serra M."/>
            <person name="Gomez A."/>
        </authorList>
    </citation>
    <scope>NUCLEOTIDE SEQUENCE [LARGE SCALE GENOMIC DNA]</scope>
    <source>
        <strain evidence="2">HYR1</strain>
    </source>
</reference>
<proteinExistence type="predicted"/>
<feature type="region of interest" description="Disordered" evidence="1">
    <location>
        <begin position="129"/>
        <end position="151"/>
    </location>
</feature>
<accession>A0A3M7PV45</accession>
<dbReference type="EMBL" id="REGN01008723">
    <property type="protein sequence ID" value="RNA02883.1"/>
    <property type="molecule type" value="Genomic_DNA"/>
</dbReference>
<sequence>MQYNYAAKGSDSHKITSADRTHDHTFIEEHTKNLFDKNKQTIPLLTTTLITPSISPSHLLSLNSQDFNKNFVRASNLIRHGSKFFPSRIQNQINLTKSTSDSLNNNCYFKNKANQSSDKLRNSNLTIQSTNSPQLKQNSNSNSQDLAHTSNTSLINSSTVMNRYQEANMAQYTKFTKNIFSDNYNTSNGAKIEKSPSRGSNFTSPMPSVINGTPISIMHSSAGQQSHNKGERLKASPSLGRSATLKYTKSYMENNNLKQPLQAHTQHFNFSNSRKPMNPQTLPQPHLSQESITKKDFINVLNNIQRSSSIKLGREKTSLSNYFTNLSNSNKLNNQSNQSVNGSMNQLSYNFMSSSNNLNSLNSQFSKMNQLNQHPKQSILRTNNLNLNKYLDHIVDHSSNLKISASFKSNRHEAQEQQSRGKLGQNLDNESDDSDQIVEYINIEDLDEKKKKISEEAKIGNTPALPASRLSQNNSKKGSHQNLKATRPISRLSHVSRDVNDSYAYSNVKQYIEENDLMPPEKADSIRRWVKQVNLCVDDWEKRTIEINIVQE</sequence>
<evidence type="ECO:0000313" key="3">
    <source>
        <dbReference type="Proteomes" id="UP000276133"/>
    </source>
</evidence>
<dbReference type="OrthoDB" id="10039581at2759"/>
<feature type="compositionally biased region" description="Polar residues" evidence="1">
    <location>
        <begin position="197"/>
        <end position="227"/>
    </location>
</feature>
<keyword evidence="3" id="KW-1185">Reference proteome</keyword>
<protein>
    <submittedName>
        <fullName evidence="2">Uncharacterized protein</fullName>
    </submittedName>
</protein>
<feature type="region of interest" description="Disordered" evidence="1">
    <location>
        <begin position="457"/>
        <end position="483"/>
    </location>
</feature>
<organism evidence="2 3">
    <name type="scientific">Brachionus plicatilis</name>
    <name type="common">Marine rotifer</name>
    <name type="synonym">Brachionus muelleri</name>
    <dbReference type="NCBI Taxonomy" id="10195"/>
    <lineage>
        <taxon>Eukaryota</taxon>
        <taxon>Metazoa</taxon>
        <taxon>Spiralia</taxon>
        <taxon>Gnathifera</taxon>
        <taxon>Rotifera</taxon>
        <taxon>Eurotatoria</taxon>
        <taxon>Monogononta</taxon>
        <taxon>Pseudotrocha</taxon>
        <taxon>Ploima</taxon>
        <taxon>Brachionidae</taxon>
        <taxon>Brachionus</taxon>
    </lineage>
</organism>
<dbReference type="Proteomes" id="UP000276133">
    <property type="component" value="Unassembled WGS sequence"/>
</dbReference>
<name>A0A3M7PV45_BRAPC</name>
<gene>
    <name evidence="2" type="ORF">BpHYR1_042858</name>
</gene>
<evidence type="ECO:0000313" key="2">
    <source>
        <dbReference type="EMBL" id="RNA02883.1"/>
    </source>
</evidence>